<evidence type="ECO:0000256" key="1">
    <source>
        <dbReference type="ARBA" id="ARBA00022723"/>
    </source>
</evidence>
<dbReference type="Gene3D" id="3.30.40.10">
    <property type="entry name" value="Zinc/RING finger domain, C3HC4 (zinc finger)"/>
    <property type="match status" value="1"/>
</dbReference>
<keyword evidence="3" id="KW-0862">Zinc</keyword>
<dbReference type="InterPro" id="IPR017907">
    <property type="entry name" value="Znf_RING_CS"/>
</dbReference>
<evidence type="ECO:0000259" key="6">
    <source>
        <dbReference type="PROSITE" id="PS50089"/>
    </source>
</evidence>
<organism evidence="7 8">
    <name type="scientific">Plasmodium fragile</name>
    <dbReference type="NCBI Taxonomy" id="5857"/>
    <lineage>
        <taxon>Eukaryota</taxon>
        <taxon>Sar</taxon>
        <taxon>Alveolata</taxon>
        <taxon>Apicomplexa</taxon>
        <taxon>Aconoidasida</taxon>
        <taxon>Haemosporida</taxon>
        <taxon>Plasmodiidae</taxon>
        <taxon>Plasmodium</taxon>
        <taxon>Plasmodium (Plasmodium)</taxon>
    </lineage>
</organism>
<sequence length="736" mass="85519">MTEELEQPIPRNNGDNSQSNNLIATLSEMQIDADYIQQLRWNIKTKVDIFMNKLFPITKKKEEKRFIVIIEKNKNYDNFRCPICMLILYNPVKTKCDHLFCKECIENVLKKFEYCPMCRENIKEFTLAPVSNSFLGKDYTNIKIRCWTCKDITDIEHYEAHLQSHWDGDAAGGNGFWGGAGVPTCLVTEKRVGSISCLGTSPQVDLTNPLILALSPFFNKRINVANRDEFVKALRENQLNTDIHSVHLLFGKRTKRETPNGREPGREAGREAGRGSSYGRQSGGNPNLCPSTNPYEQHFEMINMEDFTWDAFILVQIKLERKKQMYKSDTREDDQTYNSNLPSSTGNLKGEENIKNDSASDNKDGPTQLSRRNILYTSDNFEDYQKRKLKKNKTNKYIYVLLEYNAKGLFFTPMKNIPIFKDMNMERSVIYKYGGDKRGDKNDDMREGKRDDLPSPDEQLIDFLIKLNEKINSKTYHKYLYNAVHLFNEFLNSYCRIEQSDTKSVVKRTHFKKSQLEDFELMLLLFYLKYECTMPEHIDYSAMYSCEAFLKKVMSSTKETQQAVFVTDIYTYKENMTTRGKHRPEEGQANISNSLSCIPSVSLRKQHIKVYFVLRLRRGKPIVCGQQQVGAGPHANGEVDPNQVTIQPGAHLNNYDDVTDLCYLLLSYSDTGFQWDVNESLEFLKTKKNMPYKEMNVFFSIEKFILCLFNIRKKKYSPLFWNSAHLLQYLLHFCAD</sequence>
<evidence type="ECO:0000256" key="3">
    <source>
        <dbReference type="ARBA" id="ARBA00022833"/>
    </source>
</evidence>
<dbReference type="Pfam" id="PF13923">
    <property type="entry name" value="zf-C3HC4_2"/>
    <property type="match status" value="1"/>
</dbReference>
<dbReference type="PANTHER" id="PTHR23327">
    <property type="entry name" value="RING FINGER PROTEIN 127"/>
    <property type="match status" value="1"/>
</dbReference>
<keyword evidence="2 4" id="KW-0863">Zinc-finger</keyword>
<evidence type="ECO:0000313" key="7">
    <source>
        <dbReference type="EMBL" id="KJP89106.1"/>
    </source>
</evidence>
<feature type="region of interest" description="Disordered" evidence="5">
    <location>
        <begin position="328"/>
        <end position="372"/>
    </location>
</feature>
<keyword evidence="8" id="KW-1185">Reference proteome</keyword>
<dbReference type="OrthoDB" id="6105938at2759"/>
<dbReference type="PANTHER" id="PTHR23327:SF51">
    <property type="entry name" value="TRANSCRIPTIONAL REGULATOR OF YEAST FORM ADHERENCE 3"/>
    <property type="match status" value="1"/>
</dbReference>
<feature type="domain" description="RING-type" evidence="6">
    <location>
        <begin position="81"/>
        <end position="119"/>
    </location>
</feature>
<gene>
    <name evidence="7" type="ORF">AK88_01192</name>
</gene>
<dbReference type="InterPro" id="IPR013083">
    <property type="entry name" value="Znf_RING/FYVE/PHD"/>
</dbReference>
<reference evidence="7 8" key="1">
    <citation type="submission" date="2014-03" db="EMBL/GenBank/DDBJ databases">
        <title>The Genome Sequence of Plasmodium fragile nilgiri.</title>
        <authorList>
            <consortium name="The Broad Institute Genomics Platform"/>
            <consortium name="The Broad Institute Genome Sequencing Center for Infectious Disease"/>
            <person name="Neafsey D."/>
            <person name="Duraisingh M."/>
            <person name="Young S.K."/>
            <person name="Zeng Q."/>
            <person name="Gargeya S."/>
            <person name="Abouelleil A."/>
            <person name="Alvarado L."/>
            <person name="Chapman S.B."/>
            <person name="Gainer-Dewar J."/>
            <person name="Goldberg J."/>
            <person name="Griggs A."/>
            <person name="Gujja S."/>
            <person name="Hansen M."/>
            <person name="Howarth C."/>
            <person name="Imamovic A."/>
            <person name="Larimer J."/>
            <person name="Pearson M."/>
            <person name="Poon T.W."/>
            <person name="Priest M."/>
            <person name="Roberts A."/>
            <person name="Saif S."/>
            <person name="Shea T."/>
            <person name="Sykes S."/>
            <person name="Wortman J."/>
            <person name="Nusbaum C."/>
            <person name="Birren B."/>
        </authorList>
    </citation>
    <scope>NUCLEOTIDE SEQUENCE [LARGE SCALE GENOMIC DNA]</scope>
    <source>
        <strain evidence="8">nilgiri</strain>
    </source>
</reference>
<dbReference type="PROSITE" id="PS00518">
    <property type="entry name" value="ZF_RING_1"/>
    <property type="match status" value="1"/>
</dbReference>
<keyword evidence="1" id="KW-0479">Metal-binding</keyword>
<feature type="compositionally biased region" description="Basic and acidic residues" evidence="5">
    <location>
        <begin position="349"/>
        <end position="364"/>
    </location>
</feature>
<dbReference type="Proteomes" id="UP000054561">
    <property type="component" value="Unassembled WGS sequence"/>
</dbReference>
<evidence type="ECO:0000256" key="4">
    <source>
        <dbReference type="PROSITE-ProRule" id="PRU00175"/>
    </source>
</evidence>
<proteinExistence type="predicted"/>
<dbReference type="InterPro" id="IPR001841">
    <property type="entry name" value="Znf_RING"/>
</dbReference>
<dbReference type="SMART" id="SM00184">
    <property type="entry name" value="RING"/>
    <property type="match status" value="1"/>
</dbReference>
<accession>A0A0D9QTQ7</accession>
<dbReference type="SUPFAM" id="SSF57850">
    <property type="entry name" value="RING/U-box"/>
    <property type="match status" value="1"/>
</dbReference>
<dbReference type="EMBL" id="KQ001654">
    <property type="protein sequence ID" value="KJP89106.1"/>
    <property type="molecule type" value="Genomic_DNA"/>
</dbReference>
<dbReference type="PROSITE" id="PS50089">
    <property type="entry name" value="ZF_RING_2"/>
    <property type="match status" value="1"/>
</dbReference>
<dbReference type="AlphaFoldDB" id="A0A0D9QTQ7"/>
<protein>
    <recommendedName>
        <fullName evidence="6">RING-type domain-containing protein</fullName>
    </recommendedName>
</protein>
<evidence type="ECO:0000256" key="2">
    <source>
        <dbReference type="ARBA" id="ARBA00022771"/>
    </source>
</evidence>
<dbReference type="GeneID" id="24266506"/>
<feature type="region of interest" description="Disordered" evidence="5">
    <location>
        <begin position="251"/>
        <end position="292"/>
    </location>
</feature>
<name>A0A0D9QTQ7_PLAFR</name>
<dbReference type="VEuPathDB" id="PlasmoDB:AK88_01192"/>
<evidence type="ECO:0000256" key="5">
    <source>
        <dbReference type="SAM" id="MobiDB-lite"/>
    </source>
</evidence>
<feature type="compositionally biased region" description="Basic and acidic residues" evidence="5">
    <location>
        <begin position="256"/>
        <end position="273"/>
    </location>
</feature>
<evidence type="ECO:0000313" key="8">
    <source>
        <dbReference type="Proteomes" id="UP000054561"/>
    </source>
</evidence>
<dbReference type="OMA" id="YDNFRCP"/>
<dbReference type="GO" id="GO:0008270">
    <property type="term" value="F:zinc ion binding"/>
    <property type="evidence" value="ECO:0007669"/>
    <property type="project" value="UniProtKB-KW"/>
</dbReference>
<dbReference type="RefSeq" id="XP_012334251.1">
    <property type="nucleotide sequence ID" value="XM_012478828.1"/>
</dbReference>
<feature type="compositionally biased region" description="Polar residues" evidence="5">
    <location>
        <begin position="336"/>
        <end position="347"/>
    </location>
</feature>
<feature type="compositionally biased region" description="Low complexity" evidence="5">
    <location>
        <begin position="274"/>
        <end position="284"/>
    </location>
</feature>